<comment type="caution">
    <text evidence="11">The sequence shown here is derived from an EMBL/GenBank/DDBJ whole genome shotgun (WGS) entry which is preliminary data.</text>
</comment>
<evidence type="ECO:0000256" key="8">
    <source>
        <dbReference type="SAM" id="MobiDB-lite"/>
    </source>
</evidence>
<dbReference type="Pfam" id="PF00072">
    <property type="entry name" value="Response_reg"/>
    <property type="match status" value="1"/>
</dbReference>
<dbReference type="RefSeq" id="WP_115978069.1">
    <property type="nucleotide sequence ID" value="NZ_QOHR01000002.1"/>
</dbReference>
<dbReference type="NCBIfam" id="NF001965">
    <property type="entry name" value="PRK00742.1"/>
    <property type="match status" value="1"/>
</dbReference>
<dbReference type="CDD" id="cd16432">
    <property type="entry name" value="CheB_Rec"/>
    <property type="match status" value="1"/>
</dbReference>
<evidence type="ECO:0000256" key="5">
    <source>
        <dbReference type="HAMAP-Rule" id="MF_00099"/>
    </source>
</evidence>
<evidence type="ECO:0000256" key="3">
    <source>
        <dbReference type="ARBA" id="ARBA00022801"/>
    </source>
</evidence>
<dbReference type="InterPro" id="IPR008248">
    <property type="entry name" value="CheB-like"/>
</dbReference>
<dbReference type="EC" id="3.1.1.61" evidence="5"/>
<dbReference type="EC" id="3.5.1.44" evidence="5"/>
<feature type="domain" description="Response regulatory" evidence="9">
    <location>
        <begin position="15"/>
        <end position="132"/>
    </location>
</feature>
<evidence type="ECO:0000259" key="10">
    <source>
        <dbReference type="PROSITE" id="PS50122"/>
    </source>
</evidence>
<dbReference type="AlphaFoldDB" id="A0A3D9BXY9"/>
<dbReference type="PANTHER" id="PTHR42872:SF6">
    <property type="entry name" value="PROTEIN-GLUTAMATE METHYLESTERASE_PROTEIN-GLUTAMINE GLUTAMINASE"/>
    <property type="match status" value="1"/>
</dbReference>
<feature type="active site" evidence="5 6">
    <location>
        <position position="178"/>
    </location>
</feature>
<evidence type="ECO:0000313" key="11">
    <source>
        <dbReference type="EMBL" id="REC58348.1"/>
    </source>
</evidence>
<dbReference type="PIRSF" id="PIRSF000876">
    <property type="entry name" value="RR_chemtxs_CheB"/>
    <property type="match status" value="1"/>
</dbReference>
<dbReference type="PROSITE" id="PS50110">
    <property type="entry name" value="RESPONSE_REGULATORY"/>
    <property type="match status" value="1"/>
</dbReference>
<dbReference type="Gene3D" id="3.40.50.180">
    <property type="entry name" value="Methylesterase CheB, C-terminal domain"/>
    <property type="match status" value="1"/>
</dbReference>
<comment type="function">
    <text evidence="5">Involved in chemotaxis. Part of a chemotaxis signal transduction system that modulates chemotaxis in response to various stimuli. Catalyzes the demethylation of specific methylglutamate residues introduced into the chemoreceptors (methyl-accepting chemotaxis proteins or MCP) by CheR. Also mediates the irreversible deamidation of specific glutamine residues to glutamic acid.</text>
</comment>
<feature type="compositionally biased region" description="Low complexity" evidence="8">
    <location>
        <begin position="144"/>
        <end position="165"/>
    </location>
</feature>
<dbReference type="SUPFAM" id="SSF52172">
    <property type="entry name" value="CheY-like"/>
    <property type="match status" value="1"/>
</dbReference>
<dbReference type="HAMAP" id="MF_00099">
    <property type="entry name" value="CheB_chemtxs"/>
    <property type="match status" value="1"/>
</dbReference>
<feature type="active site" evidence="5 6">
    <location>
        <position position="204"/>
    </location>
</feature>
<feature type="modified residue" description="4-aspartylphosphate" evidence="5 7">
    <location>
        <position position="66"/>
    </location>
</feature>
<dbReference type="Pfam" id="PF01339">
    <property type="entry name" value="CheB_methylest"/>
    <property type="match status" value="1"/>
</dbReference>
<evidence type="ECO:0000256" key="4">
    <source>
        <dbReference type="ARBA" id="ARBA00048267"/>
    </source>
</evidence>
<feature type="domain" description="CheB-type methylesterase" evidence="10">
    <location>
        <begin position="165"/>
        <end position="354"/>
    </location>
</feature>
<dbReference type="GO" id="GO:0050568">
    <property type="term" value="F:protein-glutamine glutaminase activity"/>
    <property type="evidence" value="ECO:0007669"/>
    <property type="project" value="UniProtKB-UniRule"/>
</dbReference>
<dbReference type="EMBL" id="QOHR01000002">
    <property type="protein sequence ID" value="REC58348.1"/>
    <property type="molecule type" value="Genomic_DNA"/>
</dbReference>
<dbReference type="GO" id="GO:0006935">
    <property type="term" value="P:chemotaxis"/>
    <property type="evidence" value="ECO:0007669"/>
    <property type="project" value="UniProtKB-UniRule"/>
</dbReference>
<keyword evidence="3 5" id="KW-0378">Hydrolase</keyword>
<comment type="PTM">
    <text evidence="5">Phosphorylated by CheA. Phosphorylation of the N-terminal regulatory domain activates the methylesterase activity.</text>
</comment>
<dbReference type="PROSITE" id="PS50122">
    <property type="entry name" value="CHEB"/>
    <property type="match status" value="1"/>
</dbReference>
<evidence type="ECO:0000313" key="12">
    <source>
        <dbReference type="Proteomes" id="UP000257131"/>
    </source>
</evidence>
<dbReference type="OrthoDB" id="9793421at2"/>
<comment type="subcellular location">
    <subcellularLocation>
        <location evidence="5">Cytoplasm</location>
    </subcellularLocation>
</comment>
<keyword evidence="5 7" id="KW-0597">Phosphoprotein</keyword>
<protein>
    <recommendedName>
        <fullName evidence="5">Protein-glutamate methylesterase/protein-glutamine glutaminase</fullName>
        <ecNumber evidence="5">3.1.1.61</ecNumber>
        <ecNumber evidence="5">3.5.1.44</ecNumber>
    </recommendedName>
</protein>
<comment type="catalytic activity">
    <reaction evidence="4 5">
        <text>[protein]-L-glutamate 5-O-methyl ester + H2O = L-glutamyl-[protein] + methanol + H(+)</text>
        <dbReference type="Rhea" id="RHEA:23236"/>
        <dbReference type="Rhea" id="RHEA-COMP:10208"/>
        <dbReference type="Rhea" id="RHEA-COMP:10311"/>
        <dbReference type="ChEBI" id="CHEBI:15377"/>
        <dbReference type="ChEBI" id="CHEBI:15378"/>
        <dbReference type="ChEBI" id="CHEBI:17790"/>
        <dbReference type="ChEBI" id="CHEBI:29973"/>
        <dbReference type="ChEBI" id="CHEBI:82795"/>
        <dbReference type="EC" id="3.1.1.61"/>
    </reaction>
</comment>
<comment type="domain">
    <text evidence="5">Contains a C-terminal catalytic domain, and an N-terminal region which modulates catalytic activity.</text>
</comment>
<dbReference type="CDD" id="cd17541">
    <property type="entry name" value="REC_CheB-like"/>
    <property type="match status" value="1"/>
</dbReference>
<name>A0A3D9BXY9_9RHOB</name>
<dbReference type="Gene3D" id="3.40.50.2300">
    <property type="match status" value="1"/>
</dbReference>
<dbReference type="InterPro" id="IPR001789">
    <property type="entry name" value="Sig_transdc_resp-reg_receiver"/>
</dbReference>
<dbReference type="GO" id="GO:0008984">
    <property type="term" value="F:protein-glutamate methylesterase activity"/>
    <property type="evidence" value="ECO:0007669"/>
    <property type="project" value="UniProtKB-UniRule"/>
</dbReference>
<evidence type="ECO:0000259" key="9">
    <source>
        <dbReference type="PROSITE" id="PS50110"/>
    </source>
</evidence>
<dbReference type="InterPro" id="IPR011006">
    <property type="entry name" value="CheY-like_superfamily"/>
</dbReference>
<feature type="active site" evidence="5 6">
    <location>
        <position position="301"/>
    </location>
</feature>
<keyword evidence="1 5" id="KW-0963">Cytoplasm</keyword>
<dbReference type="InterPro" id="IPR000673">
    <property type="entry name" value="Sig_transdc_resp-reg_Me-estase"/>
</dbReference>
<keyword evidence="2 5" id="KW-0145">Chemotaxis</keyword>
<dbReference type="SMART" id="SM00448">
    <property type="entry name" value="REC"/>
    <property type="match status" value="1"/>
</dbReference>
<evidence type="ECO:0000256" key="7">
    <source>
        <dbReference type="PROSITE-ProRule" id="PRU00169"/>
    </source>
</evidence>
<comment type="catalytic activity">
    <reaction evidence="5">
        <text>L-glutaminyl-[protein] + H2O = L-glutamyl-[protein] + NH4(+)</text>
        <dbReference type="Rhea" id="RHEA:16441"/>
        <dbReference type="Rhea" id="RHEA-COMP:10207"/>
        <dbReference type="Rhea" id="RHEA-COMP:10208"/>
        <dbReference type="ChEBI" id="CHEBI:15377"/>
        <dbReference type="ChEBI" id="CHEBI:28938"/>
        <dbReference type="ChEBI" id="CHEBI:29973"/>
        <dbReference type="ChEBI" id="CHEBI:30011"/>
        <dbReference type="EC" id="3.5.1.44"/>
    </reaction>
</comment>
<keyword evidence="12" id="KW-1185">Reference proteome</keyword>
<organism evidence="11 12">
    <name type="scientific">Rhodosalinus sediminis</name>
    <dbReference type="NCBI Taxonomy" id="1940533"/>
    <lineage>
        <taxon>Bacteria</taxon>
        <taxon>Pseudomonadati</taxon>
        <taxon>Pseudomonadota</taxon>
        <taxon>Alphaproteobacteria</taxon>
        <taxon>Rhodobacterales</taxon>
        <taxon>Paracoccaceae</taxon>
        <taxon>Rhodosalinus</taxon>
    </lineage>
</organism>
<dbReference type="SUPFAM" id="SSF52738">
    <property type="entry name" value="Methylesterase CheB, C-terminal domain"/>
    <property type="match status" value="1"/>
</dbReference>
<dbReference type="PANTHER" id="PTHR42872">
    <property type="entry name" value="PROTEIN-GLUTAMATE METHYLESTERASE/PROTEIN-GLUTAMINE GLUTAMINASE"/>
    <property type="match status" value="1"/>
</dbReference>
<dbReference type="GO" id="GO:0005737">
    <property type="term" value="C:cytoplasm"/>
    <property type="evidence" value="ECO:0007669"/>
    <property type="project" value="UniProtKB-SubCell"/>
</dbReference>
<gene>
    <name evidence="5" type="primary">cheB</name>
    <name evidence="11" type="ORF">DRV84_01915</name>
</gene>
<evidence type="ECO:0000256" key="2">
    <source>
        <dbReference type="ARBA" id="ARBA00022500"/>
    </source>
</evidence>
<proteinExistence type="inferred from homology"/>
<dbReference type="GO" id="GO:0000156">
    <property type="term" value="F:phosphorelay response regulator activity"/>
    <property type="evidence" value="ECO:0007669"/>
    <property type="project" value="InterPro"/>
</dbReference>
<evidence type="ECO:0000256" key="6">
    <source>
        <dbReference type="PROSITE-ProRule" id="PRU00050"/>
    </source>
</evidence>
<accession>A0A3D9BXY9</accession>
<sequence>MTPGPAQDTAQAPCRVLIVDDSALVRRLLARGLAEDPRIVVVGEAADAYSARDLMVAEEPDVLTLDVEMPRMNGLAFLRAVMAHMPTPTIVISSHTRQSRRLTMDALAAGAVDVIAKPEAALGGGFAAQMSDIRARVLAAKGARPARAPSAADRPAPAGAARPQPGDGGQGLICIGCSTGGVEALSRIMPQFPGDAPPILIVQHMPEGFTAPFADRLDATCAVRVAEARDGDRPERGVALIAPGGARHMRLQRVRGGLAVRLEDGPPVNYSRPAVDVLFLSVAEVHGRHVSAAILTGMGRDGAAGLAAIRGAGGRTCVQDEASAVVFGMPGAAIARGAAERVLPLDAVPGFLLAARQERGAG</sequence>
<reference evidence="11 12" key="1">
    <citation type="journal article" date="2017" name="Int. J. Syst. Evol. Microbiol.">
        <title>Rhodosalinus sediminis gen. nov., sp. nov., isolated from marine saltern.</title>
        <authorList>
            <person name="Guo L.Y."/>
            <person name="Ling S.K."/>
            <person name="Li C.M."/>
            <person name="Chen G.J."/>
            <person name="Du Z.J."/>
        </authorList>
    </citation>
    <scope>NUCLEOTIDE SEQUENCE [LARGE SCALE GENOMIC DNA]</scope>
    <source>
        <strain evidence="11 12">WDN1C137</strain>
    </source>
</reference>
<evidence type="ECO:0000256" key="1">
    <source>
        <dbReference type="ARBA" id="ARBA00022490"/>
    </source>
</evidence>
<dbReference type="Proteomes" id="UP000257131">
    <property type="component" value="Unassembled WGS sequence"/>
</dbReference>
<dbReference type="InterPro" id="IPR035909">
    <property type="entry name" value="CheB_C"/>
</dbReference>
<feature type="region of interest" description="Disordered" evidence="8">
    <location>
        <begin position="144"/>
        <end position="167"/>
    </location>
</feature>
<comment type="similarity">
    <text evidence="5">Belongs to the CheB family.</text>
</comment>